<evidence type="ECO:0000256" key="1">
    <source>
        <dbReference type="ARBA" id="ARBA00004418"/>
    </source>
</evidence>
<dbReference type="Proteomes" id="UP001527866">
    <property type="component" value="Unassembled WGS sequence"/>
</dbReference>
<feature type="signal peptide" evidence="16">
    <location>
        <begin position="1"/>
        <end position="30"/>
    </location>
</feature>
<accession>A0ABT4UC71</accession>
<protein>
    <recommendedName>
        <fullName evidence="13">Poly(ethylene terephthalate) hydrolase</fullName>
        <ecNumber evidence="12">3.1.1.101</ecNumber>
        <ecNumber evidence="4">3.1.1.74</ecNumber>
    </recommendedName>
</protein>
<keyword evidence="7" id="KW-0574">Periplasm</keyword>
<evidence type="ECO:0000256" key="4">
    <source>
        <dbReference type="ARBA" id="ARBA00013095"/>
    </source>
</evidence>
<reference evidence="18 19" key="1">
    <citation type="submission" date="2023-01" db="EMBL/GenBank/DDBJ databases">
        <title>Draft genome sequence of Nocardiopsis sp. RSe5-2 isolated from halophytes.</title>
        <authorList>
            <person name="Duangmal K."/>
            <person name="Chantavorakit T."/>
        </authorList>
    </citation>
    <scope>NUCLEOTIDE SEQUENCE [LARGE SCALE GENOMIC DNA]</scope>
    <source>
        <strain evidence="18 19">RSe5-2</strain>
    </source>
</reference>
<evidence type="ECO:0000256" key="14">
    <source>
        <dbReference type="ARBA" id="ARBA00034045"/>
    </source>
</evidence>
<dbReference type="EC" id="3.1.1.74" evidence="4"/>
<dbReference type="Gene3D" id="3.40.50.1820">
    <property type="entry name" value="alpha/beta hydrolase"/>
    <property type="match status" value="1"/>
</dbReference>
<evidence type="ECO:0000256" key="9">
    <source>
        <dbReference type="ARBA" id="ARBA00023157"/>
    </source>
</evidence>
<keyword evidence="16" id="KW-0732">Signal</keyword>
<evidence type="ECO:0000256" key="6">
    <source>
        <dbReference type="ARBA" id="ARBA00022525"/>
    </source>
</evidence>
<dbReference type="SUPFAM" id="SSF53474">
    <property type="entry name" value="alpha/beta-Hydrolases"/>
    <property type="match status" value="1"/>
</dbReference>
<dbReference type="Pfam" id="PF12740">
    <property type="entry name" value="PETase"/>
    <property type="match status" value="1"/>
</dbReference>
<dbReference type="PANTHER" id="PTHR22946">
    <property type="entry name" value="DIENELACTONE HYDROLASE DOMAIN-CONTAINING PROTEIN-RELATED"/>
    <property type="match status" value="1"/>
</dbReference>
<evidence type="ECO:0000256" key="8">
    <source>
        <dbReference type="ARBA" id="ARBA00022801"/>
    </source>
</evidence>
<dbReference type="EMBL" id="JAQFWQ010000116">
    <property type="protein sequence ID" value="MDA2814356.1"/>
    <property type="molecule type" value="Genomic_DNA"/>
</dbReference>
<evidence type="ECO:0000256" key="16">
    <source>
        <dbReference type="SAM" id="SignalP"/>
    </source>
</evidence>
<proteinExistence type="inferred from homology"/>
<dbReference type="RefSeq" id="WP_270689727.1">
    <property type="nucleotide sequence ID" value="NZ_JAQFWQ010000116.1"/>
</dbReference>
<evidence type="ECO:0000256" key="15">
    <source>
        <dbReference type="SAM" id="MobiDB-lite"/>
    </source>
</evidence>
<evidence type="ECO:0000313" key="19">
    <source>
        <dbReference type="Proteomes" id="UP001527866"/>
    </source>
</evidence>
<feature type="compositionally biased region" description="Polar residues" evidence="15">
    <location>
        <begin position="43"/>
        <end position="52"/>
    </location>
</feature>
<keyword evidence="5" id="KW-0719">Serine esterase</keyword>
<evidence type="ECO:0000313" key="18">
    <source>
        <dbReference type="EMBL" id="MDA2814356.1"/>
    </source>
</evidence>
<dbReference type="InterPro" id="IPR029058">
    <property type="entry name" value="AB_hydrolase_fold"/>
</dbReference>
<comment type="catalytic activity">
    <reaction evidence="11">
        <text>(ethylene terephthalate)(n) + H2O = (ethylene terephthalate)(n-1) + 4-[(2-hydroxyethoxy)carbonyl]benzoate + H(+)</text>
        <dbReference type="Rhea" id="RHEA:49528"/>
        <dbReference type="Rhea" id="RHEA-COMP:12420"/>
        <dbReference type="Rhea" id="RHEA-COMP:12421"/>
        <dbReference type="ChEBI" id="CHEBI:15377"/>
        <dbReference type="ChEBI" id="CHEBI:15378"/>
        <dbReference type="ChEBI" id="CHEBI:131701"/>
        <dbReference type="ChEBI" id="CHEBI:131704"/>
        <dbReference type="EC" id="3.1.1.101"/>
    </reaction>
    <physiologicalReaction direction="left-to-right" evidence="11">
        <dbReference type="Rhea" id="RHEA:49529"/>
    </physiologicalReaction>
</comment>
<keyword evidence="9" id="KW-1015">Disulfide bond</keyword>
<comment type="catalytic activity">
    <reaction evidence="10">
        <text>a butanoate ester + H2O = an aliphatic alcohol + butanoate + H(+)</text>
        <dbReference type="Rhea" id="RHEA:47348"/>
        <dbReference type="ChEBI" id="CHEBI:2571"/>
        <dbReference type="ChEBI" id="CHEBI:15377"/>
        <dbReference type="ChEBI" id="CHEBI:15378"/>
        <dbReference type="ChEBI" id="CHEBI:17968"/>
        <dbReference type="ChEBI" id="CHEBI:50477"/>
    </reaction>
    <physiologicalReaction direction="left-to-right" evidence="10">
        <dbReference type="Rhea" id="RHEA:47349"/>
    </physiologicalReaction>
</comment>
<comment type="subcellular location">
    <subcellularLocation>
        <location evidence="1">Periplasm</location>
    </subcellularLocation>
    <subcellularLocation>
        <location evidence="2">Secreted</location>
    </subcellularLocation>
</comment>
<feature type="chain" id="PRO_5045368212" description="Poly(ethylene terephthalate) hydrolase" evidence="16">
    <location>
        <begin position="31"/>
        <end position="291"/>
    </location>
</feature>
<evidence type="ECO:0000259" key="17">
    <source>
        <dbReference type="Pfam" id="PF12740"/>
    </source>
</evidence>
<evidence type="ECO:0000256" key="10">
    <source>
        <dbReference type="ARBA" id="ARBA00033629"/>
    </source>
</evidence>
<organism evidence="18 19">
    <name type="scientific">Nocardiopsis endophytica</name>
    <dbReference type="NCBI Taxonomy" id="3018445"/>
    <lineage>
        <taxon>Bacteria</taxon>
        <taxon>Bacillati</taxon>
        <taxon>Actinomycetota</taxon>
        <taxon>Actinomycetes</taxon>
        <taxon>Streptosporangiales</taxon>
        <taxon>Nocardiopsidaceae</taxon>
        <taxon>Nocardiopsis</taxon>
    </lineage>
</organism>
<comment type="similarity">
    <text evidence="3">Belongs to the AB hydrolase superfamily.</text>
</comment>
<comment type="caution">
    <text evidence="18">The sequence shown here is derived from an EMBL/GenBank/DDBJ whole genome shotgun (WGS) entry which is preliminary data.</text>
</comment>
<evidence type="ECO:0000256" key="11">
    <source>
        <dbReference type="ARBA" id="ARBA00033707"/>
    </source>
</evidence>
<keyword evidence="8 18" id="KW-0378">Hydrolase</keyword>
<sequence length="291" mass="30536">MPSTARIGAALVAAIIGLVTALVVAPPASAQEDYRRGPDPTLESVSAPSGTFATDEVDVQPGHGFNGGKIYYPTDTSLGTWGAVAVVPGYTAKWDDEGAWMGHWIASFGFVVIGIDTNSPQDWDDARGDQLLAALDYLTQDSPVADRVDPDRLGVMGHSMGGGGAVNAATKRPDLQAAVPFAPASFSQDLSGVQVPTLVMGAEDDGVITPGDLDRLYASLPAGTPGAYVQLAGGGHGFPTYGNTDVTRLTIPWLKIFIDNDTRYTQFLCPEMADPSGISRYENTCPYDPLA</sequence>
<evidence type="ECO:0000256" key="3">
    <source>
        <dbReference type="ARBA" id="ARBA00008645"/>
    </source>
</evidence>
<keyword evidence="6" id="KW-0964">Secreted</keyword>
<dbReference type="EC" id="3.1.1.101" evidence="12"/>
<evidence type="ECO:0000256" key="7">
    <source>
        <dbReference type="ARBA" id="ARBA00022764"/>
    </source>
</evidence>
<keyword evidence="19" id="KW-1185">Reference proteome</keyword>
<dbReference type="InterPro" id="IPR041127">
    <property type="entry name" value="PET_hydrolase/cutinase-like"/>
</dbReference>
<feature type="domain" description="PET hydrolase/cutinase-like" evidence="17">
    <location>
        <begin position="29"/>
        <end position="286"/>
    </location>
</feature>
<evidence type="ECO:0000256" key="5">
    <source>
        <dbReference type="ARBA" id="ARBA00022487"/>
    </source>
</evidence>
<dbReference type="PANTHER" id="PTHR22946:SF9">
    <property type="entry name" value="POLYKETIDE TRANSFERASE AF380"/>
    <property type="match status" value="1"/>
</dbReference>
<gene>
    <name evidence="18" type="ORF">O4J56_27155</name>
</gene>
<evidence type="ECO:0000256" key="13">
    <source>
        <dbReference type="ARBA" id="ARBA00033780"/>
    </source>
</evidence>
<feature type="region of interest" description="Disordered" evidence="15">
    <location>
        <begin position="29"/>
        <end position="52"/>
    </location>
</feature>
<evidence type="ECO:0000256" key="12">
    <source>
        <dbReference type="ARBA" id="ARBA00033764"/>
    </source>
</evidence>
<dbReference type="InterPro" id="IPR050261">
    <property type="entry name" value="FrsA_esterase"/>
</dbReference>
<comment type="catalytic activity">
    <reaction evidence="14">
        <text>cutin + H2O = cutin monomers.</text>
        <dbReference type="EC" id="3.1.1.74"/>
    </reaction>
</comment>
<evidence type="ECO:0000256" key="2">
    <source>
        <dbReference type="ARBA" id="ARBA00004613"/>
    </source>
</evidence>
<dbReference type="GO" id="GO:0016787">
    <property type="term" value="F:hydrolase activity"/>
    <property type="evidence" value="ECO:0007669"/>
    <property type="project" value="UniProtKB-KW"/>
</dbReference>
<name>A0ABT4UC71_9ACTN</name>